<feature type="domain" description="Response regulatory" evidence="4">
    <location>
        <begin position="3"/>
        <end position="120"/>
    </location>
</feature>
<dbReference type="EMBL" id="JACOPG010000002">
    <property type="protein sequence ID" value="MBC5686050.1"/>
    <property type="molecule type" value="Genomic_DNA"/>
</dbReference>
<comment type="function">
    <text evidence="2">May play the central regulatory role in sporulation. It may be an element of the effector pathway responsible for the activation of sporulation genes in response to nutritional stress. Spo0A may act in concert with spo0H (a sigma factor) to control the expression of some genes that are critical to the sporulation process.</text>
</comment>
<keyword evidence="3" id="KW-0597">Phosphoprotein</keyword>
<name>A0ABR7GH13_9FIRM</name>
<sequence length="238" mass="27692">MIRIAIVEDEKEYQDTLLSYIKRYREEHFADIATSVFSDGMDLVDDYHGGFDILLMDIKMKHLDGMKAARKIRSMDQAVVIIFITTMAQYAVAGYEVDALDFILKPIDYGRFEPKLTKAIGVVEKQGKKKYVMLQKDGRREKVSSDDILYIEVRNHNVYYVTAHETYTMRSSMAEAEKEFADYHFSRCNQAYLVNLKNVISVDKDDVQVGTYHLPFSRSRKKPFLQELSQFLEAGYDR</sequence>
<dbReference type="Gene3D" id="3.40.50.2300">
    <property type="match status" value="1"/>
</dbReference>
<evidence type="ECO:0000313" key="7">
    <source>
        <dbReference type="Proteomes" id="UP000643810"/>
    </source>
</evidence>
<organism evidence="6 7">
    <name type="scientific">Roseburia lenta</name>
    <dbReference type="NCBI Taxonomy" id="2763061"/>
    <lineage>
        <taxon>Bacteria</taxon>
        <taxon>Bacillati</taxon>
        <taxon>Bacillota</taxon>
        <taxon>Clostridia</taxon>
        <taxon>Lachnospirales</taxon>
        <taxon>Lachnospiraceae</taxon>
        <taxon>Roseburia</taxon>
    </lineage>
</organism>
<evidence type="ECO:0000256" key="3">
    <source>
        <dbReference type="PROSITE-ProRule" id="PRU00169"/>
    </source>
</evidence>
<evidence type="ECO:0000259" key="5">
    <source>
        <dbReference type="PROSITE" id="PS50930"/>
    </source>
</evidence>
<evidence type="ECO:0000259" key="4">
    <source>
        <dbReference type="PROSITE" id="PS50110"/>
    </source>
</evidence>
<dbReference type="PROSITE" id="PS50930">
    <property type="entry name" value="HTH_LYTTR"/>
    <property type="match status" value="1"/>
</dbReference>
<dbReference type="Gene3D" id="2.40.50.1020">
    <property type="entry name" value="LytTr DNA-binding domain"/>
    <property type="match status" value="1"/>
</dbReference>
<dbReference type="SMART" id="SM00850">
    <property type="entry name" value="LytTR"/>
    <property type="match status" value="1"/>
</dbReference>
<dbReference type="SUPFAM" id="SSF52172">
    <property type="entry name" value="CheY-like"/>
    <property type="match status" value="1"/>
</dbReference>
<proteinExistence type="predicted"/>
<dbReference type="Pfam" id="PF04397">
    <property type="entry name" value="LytTR"/>
    <property type="match status" value="1"/>
</dbReference>
<dbReference type="PANTHER" id="PTHR37299">
    <property type="entry name" value="TRANSCRIPTIONAL REGULATOR-RELATED"/>
    <property type="match status" value="1"/>
</dbReference>
<reference evidence="6 7" key="1">
    <citation type="submission" date="2020-08" db="EMBL/GenBank/DDBJ databases">
        <title>Genome public.</title>
        <authorList>
            <person name="Liu C."/>
            <person name="Sun Q."/>
        </authorList>
    </citation>
    <scope>NUCLEOTIDE SEQUENCE [LARGE SCALE GENOMIC DNA]</scope>
    <source>
        <strain evidence="6 7">NSJ-9</strain>
    </source>
</reference>
<comment type="caution">
    <text evidence="6">The sequence shown here is derived from an EMBL/GenBank/DDBJ whole genome shotgun (WGS) entry which is preliminary data.</text>
</comment>
<protein>
    <recommendedName>
        <fullName evidence="1">Stage 0 sporulation protein A homolog</fullName>
    </recommendedName>
</protein>
<keyword evidence="7" id="KW-1185">Reference proteome</keyword>
<dbReference type="SMART" id="SM00448">
    <property type="entry name" value="REC"/>
    <property type="match status" value="1"/>
</dbReference>
<accession>A0ABR7GH13</accession>
<dbReference type="InterPro" id="IPR046947">
    <property type="entry name" value="LytR-like"/>
</dbReference>
<evidence type="ECO:0000256" key="1">
    <source>
        <dbReference type="ARBA" id="ARBA00018672"/>
    </source>
</evidence>
<dbReference type="PROSITE" id="PS50110">
    <property type="entry name" value="RESPONSE_REGULATORY"/>
    <property type="match status" value="1"/>
</dbReference>
<dbReference type="Pfam" id="PF00072">
    <property type="entry name" value="Response_reg"/>
    <property type="match status" value="1"/>
</dbReference>
<dbReference type="PANTHER" id="PTHR37299:SF1">
    <property type="entry name" value="STAGE 0 SPORULATION PROTEIN A HOMOLOG"/>
    <property type="match status" value="1"/>
</dbReference>
<dbReference type="InterPro" id="IPR011006">
    <property type="entry name" value="CheY-like_superfamily"/>
</dbReference>
<dbReference type="Proteomes" id="UP000643810">
    <property type="component" value="Unassembled WGS sequence"/>
</dbReference>
<evidence type="ECO:0000256" key="2">
    <source>
        <dbReference type="ARBA" id="ARBA00024867"/>
    </source>
</evidence>
<dbReference type="RefSeq" id="WP_186854098.1">
    <property type="nucleotide sequence ID" value="NZ_JACOPG010000002.1"/>
</dbReference>
<dbReference type="InterPro" id="IPR001789">
    <property type="entry name" value="Sig_transdc_resp-reg_receiver"/>
</dbReference>
<dbReference type="InterPro" id="IPR007492">
    <property type="entry name" value="LytTR_DNA-bd_dom"/>
</dbReference>
<evidence type="ECO:0000313" key="6">
    <source>
        <dbReference type="EMBL" id="MBC5686050.1"/>
    </source>
</evidence>
<feature type="modified residue" description="4-aspartylphosphate" evidence="3">
    <location>
        <position position="57"/>
    </location>
</feature>
<gene>
    <name evidence="6" type="ORF">H8R94_05435</name>
</gene>
<feature type="domain" description="HTH LytTR-type" evidence="5">
    <location>
        <begin position="134"/>
        <end position="230"/>
    </location>
</feature>